<dbReference type="Pfam" id="PF01408">
    <property type="entry name" value="GFO_IDH_MocA"/>
    <property type="match status" value="1"/>
</dbReference>
<dbReference type="Gene3D" id="3.40.50.720">
    <property type="entry name" value="NAD(P)-binding Rossmann-like Domain"/>
    <property type="match status" value="1"/>
</dbReference>
<proteinExistence type="predicted"/>
<dbReference type="PANTHER" id="PTHR43708">
    <property type="entry name" value="CONSERVED EXPRESSED OXIDOREDUCTASE (EUROFUNG)"/>
    <property type="match status" value="1"/>
</dbReference>
<dbReference type="InterPro" id="IPR000683">
    <property type="entry name" value="Gfo/Idh/MocA-like_OxRdtase_N"/>
</dbReference>
<organism evidence="3 4">
    <name type="scientific">Candidatus Pantoea multigeneris</name>
    <dbReference type="NCBI Taxonomy" id="2608357"/>
    <lineage>
        <taxon>Bacteria</taxon>
        <taxon>Pseudomonadati</taxon>
        <taxon>Pseudomonadota</taxon>
        <taxon>Gammaproteobacteria</taxon>
        <taxon>Enterobacterales</taxon>
        <taxon>Erwiniaceae</taxon>
        <taxon>Pantoea</taxon>
    </lineage>
</organism>
<dbReference type="PANTHER" id="PTHR43708:SF4">
    <property type="entry name" value="OXIDOREDUCTASE YCEM-RELATED"/>
    <property type="match status" value="1"/>
</dbReference>
<dbReference type="Gene3D" id="3.30.360.10">
    <property type="entry name" value="Dihydrodipicolinate Reductase, domain 2"/>
    <property type="match status" value="1"/>
</dbReference>
<comment type="caution">
    <text evidence="3">The sequence shown here is derived from an EMBL/GenBank/DDBJ whole genome shotgun (WGS) entry which is preliminary data.</text>
</comment>
<dbReference type="SUPFAM" id="SSF55347">
    <property type="entry name" value="Glyceraldehyde-3-phosphate dehydrogenase-like, C-terminal domain"/>
    <property type="match status" value="1"/>
</dbReference>
<name>A0ABX0R8H0_9GAMM</name>
<dbReference type="SUPFAM" id="SSF51735">
    <property type="entry name" value="NAD(P)-binding Rossmann-fold domains"/>
    <property type="match status" value="1"/>
</dbReference>
<evidence type="ECO:0000259" key="1">
    <source>
        <dbReference type="Pfam" id="PF01408"/>
    </source>
</evidence>
<dbReference type="InterPro" id="IPR051317">
    <property type="entry name" value="Gfo/Idh/MocA_oxidoreduct"/>
</dbReference>
<feature type="domain" description="Gfo/Idh/MocA-like oxidoreductase N-terminal" evidence="1">
    <location>
        <begin position="4"/>
        <end position="121"/>
    </location>
</feature>
<feature type="domain" description="YceM-like C-terminal" evidence="2">
    <location>
        <begin position="127"/>
        <end position="245"/>
    </location>
</feature>
<evidence type="ECO:0000259" key="2">
    <source>
        <dbReference type="Pfam" id="PF21378"/>
    </source>
</evidence>
<protein>
    <submittedName>
        <fullName evidence="3">Gfo/Idh/MocA family oxidoreductase</fullName>
    </submittedName>
</protein>
<evidence type="ECO:0000313" key="3">
    <source>
        <dbReference type="EMBL" id="NIF21665.1"/>
    </source>
</evidence>
<accession>A0ABX0R8H0</accession>
<dbReference type="InterPro" id="IPR036291">
    <property type="entry name" value="NAD(P)-bd_dom_sf"/>
</dbReference>
<dbReference type="EMBL" id="VWXF01000002">
    <property type="protein sequence ID" value="NIF21665.1"/>
    <property type="molecule type" value="Genomic_DNA"/>
</dbReference>
<dbReference type="RefSeq" id="WP_167013734.1">
    <property type="nucleotide sequence ID" value="NZ_VWXF01000002.1"/>
</dbReference>
<sequence length="307" mass="33691">MSKLRVGIVGLGAIAQKAWLPVITCTDSWQVAGAFSPNLQKAQPVCDRYRIPLFSSLDALAEASDAVFVHSSTASHFTIIDKLLRAGKDVCVDKPLAATLSEAEQLVELAAKSGRKLMVAFNRRFAPRYLQLQAALQQPASIRMDKHRSNNIGPEDARFTLLDDYLHVLDSALWLSGGAGTLKSGTLQVNDQGCLVYAEHHFTVDNIQVTTSMHRNAGSQAERISVVDNGALYQISEMRDWQCEQEGKLIIDPVPGWQSTLELRGFVGCALHFIRCAENQTAPLISGDQALIAQRVVEKLWLDAHKG</sequence>
<reference evidence="3 4" key="1">
    <citation type="journal article" date="2019" name="bioRxiv">
        <title>Bacteria contribute to plant secondary compound degradation in a generalist herbivore system.</title>
        <authorList>
            <person name="Francoeur C.B."/>
            <person name="Khadempour L."/>
            <person name="Moreira-Soto R.D."/>
            <person name="Gotting K."/>
            <person name="Book A.J."/>
            <person name="Pinto-Tomas A.A."/>
            <person name="Keefover-Ring K."/>
            <person name="Currie C.R."/>
        </authorList>
    </citation>
    <scope>NUCLEOTIDE SEQUENCE [LARGE SCALE GENOMIC DNA]</scope>
    <source>
        <strain evidence="3">Acro-835</strain>
    </source>
</reference>
<evidence type="ECO:0000313" key="4">
    <source>
        <dbReference type="Proteomes" id="UP001515683"/>
    </source>
</evidence>
<dbReference type="Proteomes" id="UP001515683">
    <property type="component" value="Unassembled WGS sequence"/>
</dbReference>
<keyword evidence="4" id="KW-1185">Reference proteome</keyword>
<gene>
    <name evidence="3" type="ORF">F3J40_08665</name>
</gene>
<dbReference type="Pfam" id="PF21378">
    <property type="entry name" value="YceM-like_C"/>
    <property type="match status" value="1"/>
</dbReference>
<dbReference type="InterPro" id="IPR048477">
    <property type="entry name" value="YceM-like_C"/>
</dbReference>